<gene>
    <name evidence="6" type="ORF">SAMN05660836_02579</name>
</gene>
<dbReference type="Proteomes" id="UP000199611">
    <property type="component" value="Unassembled WGS sequence"/>
</dbReference>
<dbReference type="Gene3D" id="1.10.10.10">
    <property type="entry name" value="Winged helix-like DNA-binding domain superfamily/Winged helix DNA-binding domain"/>
    <property type="match status" value="1"/>
</dbReference>
<dbReference type="PANTHER" id="PTHR24567:SF68">
    <property type="entry name" value="DNA-BINDING TRANSCRIPTIONAL DUAL REGULATOR CRP"/>
    <property type="match status" value="1"/>
</dbReference>
<dbReference type="Pfam" id="PF13545">
    <property type="entry name" value="HTH_Crp_2"/>
    <property type="match status" value="1"/>
</dbReference>
<dbReference type="EMBL" id="FOUU01000013">
    <property type="protein sequence ID" value="SFN07772.1"/>
    <property type="molecule type" value="Genomic_DNA"/>
</dbReference>
<dbReference type="GO" id="GO:0003700">
    <property type="term" value="F:DNA-binding transcription factor activity"/>
    <property type="evidence" value="ECO:0007669"/>
    <property type="project" value="TreeGrafter"/>
</dbReference>
<dbReference type="InterPro" id="IPR018490">
    <property type="entry name" value="cNMP-bd_dom_sf"/>
</dbReference>
<keyword evidence="7" id="KW-1185">Reference proteome</keyword>
<dbReference type="InterPro" id="IPR050397">
    <property type="entry name" value="Env_Response_Regulators"/>
</dbReference>
<evidence type="ECO:0000256" key="2">
    <source>
        <dbReference type="ARBA" id="ARBA00023125"/>
    </source>
</evidence>
<evidence type="ECO:0000256" key="3">
    <source>
        <dbReference type="ARBA" id="ARBA00023163"/>
    </source>
</evidence>
<dbReference type="InterPro" id="IPR036388">
    <property type="entry name" value="WH-like_DNA-bd_sf"/>
</dbReference>
<evidence type="ECO:0000313" key="6">
    <source>
        <dbReference type="EMBL" id="SFN07772.1"/>
    </source>
</evidence>
<dbReference type="Gene3D" id="2.60.120.10">
    <property type="entry name" value="Jelly Rolls"/>
    <property type="match status" value="1"/>
</dbReference>
<organism evidence="6 7">
    <name type="scientific">Thermodesulforhabdus norvegica</name>
    <dbReference type="NCBI Taxonomy" id="39841"/>
    <lineage>
        <taxon>Bacteria</taxon>
        <taxon>Pseudomonadati</taxon>
        <taxon>Thermodesulfobacteriota</taxon>
        <taxon>Syntrophobacteria</taxon>
        <taxon>Syntrophobacterales</taxon>
        <taxon>Thermodesulforhabdaceae</taxon>
        <taxon>Thermodesulforhabdus</taxon>
    </lineage>
</organism>
<name>A0A1I4W2P7_9BACT</name>
<keyword evidence="2" id="KW-0238">DNA-binding</keyword>
<protein>
    <submittedName>
        <fullName evidence="6">Transcriptional regulator, Crp/Fnr family</fullName>
    </submittedName>
</protein>
<dbReference type="GO" id="GO:0005829">
    <property type="term" value="C:cytosol"/>
    <property type="evidence" value="ECO:0007669"/>
    <property type="project" value="TreeGrafter"/>
</dbReference>
<evidence type="ECO:0000259" key="4">
    <source>
        <dbReference type="PROSITE" id="PS50042"/>
    </source>
</evidence>
<dbReference type="CDD" id="cd00038">
    <property type="entry name" value="CAP_ED"/>
    <property type="match status" value="1"/>
</dbReference>
<dbReference type="PANTHER" id="PTHR24567">
    <property type="entry name" value="CRP FAMILY TRANSCRIPTIONAL REGULATORY PROTEIN"/>
    <property type="match status" value="1"/>
</dbReference>
<evidence type="ECO:0000256" key="1">
    <source>
        <dbReference type="ARBA" id="ARBA00023015"/>
    </source>
</evidence>
<dbReference type="PROSITE" id="PS50042">
    <property type="entry name" value="CNMP_BINDING_3"/>
    <property type="match status" value="1"/>
</dbReference>
<dbReference type="STRING" id="39841.SAMN05660836_02579"/>
<dbReference type="RefSeq" id="WP_093396370.1">
    <property type="nucleotide sequence ID" value="NZ_FOUU01000013.1"/>
</dbReference>
<feature type="domain" description="Cyclic nucleotide-binding" evidence="4">
    <location>
        <begin position="16"/>
        <end position="136"/>
    </location>
</feature>
<dbReference type="SMART" id="SM00100">
    <property type="entry name" value="cNMP"/>
    <property type="match status" value="1"/>
</dbReference>
<dbReference type="OrthoDB" id="892842at2"/>
<dbReference type="Pfam" id="PF00027">
    <property type="entry name" value="cNMP_binding"/>
    <property type="match status" value="1"/>
</dbReference>
<proteinExistence type="predicted"/>
<dbReference type="InterPro" id="IPR014710">
    <property type="entry name" value="RmlC-like_jellyroll"/>
</dbReference>
<feature type="domain" description="HTH crp-type" evidence="5">
    <location>
        <begin position="150"/>
        <end position="219"/>
    </location>
</feature>
<dbReference type="AlphaFoldDB" id="A0A1I4W2P7"/>
<dbReference type="InterPro" id="IPR036390">
    <property type="entry name" value="WH_DNA-bd_sf"/>
</dbReference>
<dbReference type="InterPro" id="IPR012318">
    <property type="entry name" value="HTH_CRP"/>
</dbReference>
<dbReference type="SMART" id="SM00419">
    <property type="entry name" value="HTH_CRP"/>
    <property type="match status" value="1"/>
</dbReference>
<dbReference type="InterPro" id="IPR000595">
    <property type="entry name" value="cNMP-bd_dom"/>
</dbReference>
<evidence type="ECO:0000259" key="5">
    <source>
        <dbReference type="PROSITE" id="PS51063"/>
    </source>
</evidence>
<accession>A0A1I4W2P7</accession>
<dbReference type="PROSITE" id="PS51063">
    <property type="entry name" value="HTH_CRP_2"/>
    <property type="match status" value="1"/>
</dbReference>
<dbReference type="GO" id="GO:0003677">
    <property type="term" value="F:DNA binding"/>
    <property type="evidence" value="ECO:0007669"/>
    <property type="project" value="UniProtKB-KW"/>
</dbReference>
<dbReference type="SUPFAM" id="SSF51206">
    <property type="entry name" value="cAMP-binding domain-like"/>
    <property type="match status" value="1"/>
</dbReference>
<dbReference type="SUPFAM" id="SSF46785">
    <property type="entry name" value="Winged helix' DNA-binding domain"/>
    <property type="match status" value="1"/>
</dbReference>
<sequence>MSAEEVIKNALSRVALFNGLDEQHLKGLADLAVRKYYAKGEVLFREGTRALGMFLVIKGTVKVYKTSWEGKEQVLHFFGPCELFAEVPVFHGKDYPASAEALEDVEAAFFPKEAFLNFLRKNPDVAIRMLALLSERLRYFTRLIEDLTLKEVPARLAAYIVYRMGRDGATGEFTLDIPKHLLAALLGTTPETLSRAFGKLRQVGYVSVDGKLIRVLDPEGVRKLAVEGKWTE</sequence>
<reference evidence="7" key="1">
    <citation type="submission" date="2016-10" db="EMBL/GenBank/DDBJ databases">
        <authorList>
            <person name="Varghese N."/>
            <person name="Submissions S."/>
        </authorList>
    </citation>
    <scope>NUCLEOTIDE SEQUENCE [LARGE SCALE GENOMIC DNA]</scope>
    <source>
        <strain evidence="7">DSM 9990</strain>
    </source>
</reference>
<keyword evidence="1" id="KW-0805">Transcription regulation</keyword>
<evidence type="ECO:0000313" key="7">
    <source>
        <dbReference type="Proteomes" id="UP000199611"/>
    </source>
</evidence>
<keyword evidence="3" id="KW-0804">Transcription</keyword>